<feature type="compositionally biased region" description="Basic and acidic residues" evidence="1">
    <location>
        <begin position="199"/>
        <end position="214"/>
    </location>
</feature>
<name>A0A0C9UH10_SPHS4</name>
<reference evidence="2 3" key="1">
    <citation type="submission" date="2014-06" db="EMBL/GenBank/DDBJ databases">
        <title>Evolutionary Origins and Diversification of the Mycorrhizal Mutualists.</title>
        <authorList>
            <consortium name="DOE Joint Genome Institute"/>
            <consortium name="Mycorrhizal Genomics Consortium"/>
            <person name="Kohler A."/>
            <person name="Kuo A."/>
            <person name="Nagy L.G."/>
            <person name="Floudas D."/>
            <person name="Copeland A."/>
            <person name="Barry K.W."/>
            <person name="Cichocki N."/>
            <person name="Veneault-Fourrey C."/>
            <person name="LaButti K."/>
            <person name="Lindquist E.A."/>
            <person name="Lipzen A."/>
            <person name="Lundell T."/>
            <person name="Morin E."/>
            <person name="Murat C."/>
            <person name="Riley R."/>
            <person name="Ohm R."/>
            <person name="Sun H."/>
            <person name="Tunlid A."/>
            <person name="Henrissat B."/>
            <person name="Grigoriev I.V."/>
            <person name="Hibbett D.S."/>
            <person name="Martin F."/>
        </authorList>
    </citation>
    <scope>NUCLEOTIDE SEQUENCE [LARGE SCALE GENOMIC DNA]</scope>
    <source>
        <strain evidence="2 3">SS14</strain>
    </source>
</reference>
<sequence length="368" mass="41110">MSNSVQGVQSIAEASRNVLNTNDGVNGIFGEIMDDEDDILDEHEILATPLIVSSSSSFSNVIARGHTFRQSDSMVTIATSFGASSQLPNPKRASLRPNQDDENLFLNSVTTPKRPECDAPTISTESIVTIAQPYQHTLEHIRKLLYGVQWEIARLVEKSPSGYHKFLPYIEGLVASSSQSTPRVLKIWTKSSDSETDTESGRTSKSDSGARRNIEQTAWSELDQEEELSREKTGKIAGLGFSNVSGWYGDKVHFIARLKDLEKDKSNKGKLRHSHGSPSYQIILQRSELGPSNRRFSGRFGSRRFIHVRVAKSIMMSGNSSLVEYFQKPFLLNGRISKAFCLKDTSVFLVETNEDIPHIIQPQDYQRP</sequence>
<feature type="region of interest" description="Disordered" evidence="1">
    <location>
        <begin position="190"/>
        <end position="216"/>
    </location>
</feature>
<keyword evidence="3" id="KW-1185">Reference proteome</keyword>
<evidence type="ECO:0000256" key="1">
    <source>
        <dbReference type="SAM" id="MobiDB-lite"/>
    </source>
</evidence>
<dbReference type="Proteomes" id="UP000054279">
    <property type="component" value="Unassembled WGS sequence"/>
</dbReference>
<evidence type="ECO:0000313" key="3">
    <source>
        <dbReference type="Proteomes" id="UP000054279"/>
    </source>
</evidence>
<protein>
    <submittedName>
        <fullName evidence="2">Uncharacterized protein</fullName>
    </submittedName>
</protein>
<dbReference type="OrthoDB" id="10055769at2759"/>
<proteinExistence type="predicted"/>
<dbReference type="HOGENOM" id="CLU_752651_0_0_1"/>
<evidence type="ECO:0000313" key="2">
    <source>
        <dbReference type="EMBL" id="KIJ24721.1"/>
    </source>
</evidence>
<accession>A0A0C9UH10</accession>
<dbReference type="AlphaFoldDB" id="A0A0C9UH10"/>
<gene>
    <name evidence="2" type="ORF">M422DRAFT_274446</name>
</gene>
<organism evidence="2 3">
    <name type="scientific">Sphaerobolus stellatus (strain SS14)</name>
    <dbReference type="NCBI Taxonomy" id="990650"/>
    <lineage>
        <taxon>Eukaryota</taxon>
        <taxon>Fungi</taxon>
        <taxon>Dikarya</taxon>
        <taxon>Basidiomycota</taxon>
        <taxon>Agaricomycotina</taxon>
        <taxon>Agaricomycetes</taxon>
        <taxon>Phallomycetidae</taxon>
        <taxon>Geastrales</taxon>
        <taxon>Sphaerobolaceae</taxon>
        <taxon>Sphaerobolus</taxon>
    </lineage>
</organism>
<dbReference type="EMBL" id="KN837463">
    <property type="protein sequence ID" value="KIJ24721.1"/>
    <property type="molecule type" value="Genomic_DNA"/>
</dbReference>